<evidence type="ECO:0000259" key="2">
    <source>
        <dbReference type="Pfam" id="PF00144"/>
    </source>
</evidence>
<feature type="chain" id="PRO_5020219998" evidence="1">
    <location>
        <begin position="31"/>
        <end position="394"/>
    </location>
</feature>
<reference evidence="3 4" key="1">
    <citation type="submission" date="2019-03" db="EMBL/GenBank/DDBJ databases">
        <title>Genomic Encyclopedia of Type Strains, Phase III (KMG-III): the genomes of soil and plant-associated and newly described type strains.</title>
        <authorList>
            <person name="Whitman W."/>
        </authorList>
    </citation>
    <scope>NUCLEOTIDE SEQUENCE [LARGE SCALE GENOMIC DNA]</scope>
    <source>
        <strain evidence="3 4">CGMCC 1.7002</strain>
    </source>
</reference>
<dbReference type="PANTHER" id="PTHR46825:SF9">
    <property type="entry name" value="BETA-LACTAMASE-RELATED DOMAIN-CONTAINING PROTEIN"/>
    <property type="match status" value="1"/>
</dbReference>
<organism evidence="3 4">
    <name type="scientific">Maritalea mobilis</name>
    <dbReference type="NCBI Taxonomy" id="483324"/>
    <lineage>
        <taxon>Bacteria</taxon>
        <taxon>Pseudomonadati</taxon>
        <taxon>Pseudomonadota</taxon>
        <taxon>Alphaproteobacteria</taxon>
        <taxon>Hyphomicrobiales</taxon>
        <taxon>Devosiaceae</taxon>
        <taxon>Maritalea</taxon>
    </lineage>
</organism>
<evidence type="ECO:0000256" key="1">
    <source>
        <dbReference type="SAM" id="SignalP"/>
    </source>
</evidence>
<dbReference type="SUPFAM" id="SSF56601">
    <property type="entry name" value="beta-lactamase/transpeptidase-like"/>
    <property type="match status" value="1"/>
</dbReference>
<dbReference type="AlphaFoldDB" id="A0A4R6VPL7"/>
<comment type="caution">
    <text evidence="3">The sequence shown here is derived from an EMBL/GenBank/DDBJ whole genome shotgun (WGS) entry which is preliminary data.</text>
</comment>
<keyword evidence="4" id="KW-1185">Reference proteome</keyword>
<gene>
    <name evidence="3" type="ORF">ATL17_2655</name>
</gene>
<sequence>MMNLSKIPKLIPLIFIATLSAKGPLMSAHAQDQNTNANLQKLMDDRLPQILQDAGQIGNGGVVMQNGTIIAEAHSGLKRKDTELSIGANDVWHIGSITKSITATMIGRLADQGKLNLSDSIADLWPEEAENFDPAWRTVTMSQLLHHTSGAKANFGLKVLTNRDFENQAELDSARQEAVLSILQKAPETTPGTNFEYSNVGYTIAGQLAVQQTGKSWEQLVREEVFKPLNLTSAGFGPPQGQNPWGHAKKLMVLTQAMDPTSSNADNSAIMGPAGIVHMSLADLAKYGQAHLAIEAGTSDYISAETAKSLHTPPQQINENHPPYAAGWIWMSFSEDERLSLFHNGSNTMWYAFLVNDPKTNASFAFATNIGNIKRSEFGFGKLTHDMLGELDQQ</sequence>
<name>A0A4R6VPL7_9HYPH</name>
<evidence type="ECO:0000313" key="3">
    <source>
        <dbReference type="EMBL" id="TDQ61557.1"/>
    </source>
</evidence>
<dbReference type="InterPro" id="IPR001466">
    <property type="entry name" value="Beta-lactam-related"/>
</dbReference>
<evidence type="ECO:0000313" key="4">
    <source>
        <dbReference type="Proteomes" id="UP000295391"/>
    </source>
</evidence>
<feature type="domain" description="Beta-lactamase-related" evidence="2">
    <location>
        <begin position="57"/>
        <end position="370"/>
    </location>
</feature>
<dbReference type="InterPro" id="IPR050491">
    <property type="entry name" value="AmpC-like"/>
</dbReference>
<dbReference type="EMBL" id="SNYR01000003">
    <property type="protein sequence ID" value="TDQ61557.1"/>
    <property type="molecule type" value="Genomic_DNA"/>
</dbReference>
<protein>
    <submittedName>
        <fullName evidence="3">CubicO group peptidase (Beta-lactamase class C family)</fullName>
    </submittedName>
</protein>
<dbReference type="PANTHER" id="PTHR46825">
    <property type="entry name" value="D-ALANYL-D-ALANINE-CARBOXYPEPTIDASE/ENDOPEPTIDASE AMPH"/>
    <property type="match status" value="1"/>
</dbReference>
<dbReference type="Pfam" id="PF00144">
    <property type="entry name" value="Beta-lactamase"/>
    <property type="match status" value="1"/>
</dbReference>
<dbReference type="Proteomes" id="UP000295391">
    <property type="component" value="Unassembled WGS sequence"/>
</dbReference>
<dbReference type="Gene3D" id="3.40.710.10">
    <property type="entry name" value="DD-peptidase/beta-lactamase superfamily"/>
    <property type="match status" value="1"/>
</dbReference>
<proteinExistence type="predicted"/>
<feature type="signal peptide" evidence="1">
    <location>
        <begin position="1"/>
        <end position="30"/>
    </location>
</feature>
<dbReference type="OrthoDB" id="5377431at2"/>
<accession>A0A4R6VPL7</accession>
<dbReference type="InterPro" id="IPR012338">
    <property type="entry name" value="Beta-lactam/transpept-like"/>
</dbReference>
<keyword evidence="1" id="KW-0732">Signal</keyword>